<name>A0A7I8VQ22_9ANNE</name>
<dbReference type="OrthoDB" id="3053196at2759"/>
<keyword evidence="6 10" id="KW-1133">Transmembrane helix</keyword>
<evidence type="ECO:0000256" key="4">
    <source>
        <dbReference type="ARBA" id="ARBA00022692"/>
    </source>
</evidence>
<evidence type="ECO:0000259" key="11">
    <source>
        <dbReference type="PROSITE" id="PS50922"/>
    </source>
</evidence>
<feature type="region of interest" description="Disordered" evidence="9">
    <location>
        <begin position="226"/>
        <end position="274"/>
    </location>
</feature>
<dbReference type="SMART" id="SM00724">
    <property type="entry name" value="TLC"/>
    <property type="match status" value="1"/>
</dbReference>
<dbReference type="GO" id="GO:0005789">
    <property type="term" value="C:endoplasmic reticulum membrane"/>
    <property type="evidence" value="ECO:0007669"/>
    <property type="project" value="TreeGrafter"/>
</dbReference>
<dbReference type="EMBL" id="CAJFCJ010000007">
    <property type="protein sequence ID" value="CAD5117845.1"/>
    <property type="molecule type" value="Genomic_DNA"/>
</dbReference>
<feature type="compositionally biased region" description="Low complexity" evidence="9">
    <location>
        <begin position="238"/>
        <end position="250"/>
    </location>
</feature>
<dbReference type="GO" id="GO:0045048">
    <property type="term" value="P:protein insertion into ER membrane"/>
    <property type="evidence" value="ECO:0007669"/>
    <property type="project" value="TreeGrafter"/>
</dbReference>
<evidence type="ECO:0000256" key="3">
    <source>
        <dbReference type="ARBA" id="ARBA00022448"/>
    </source>
</evidence>
<evidence type="ECO:0000256" key="5">
    <source>
        <dbReference type="ARBA" id="ARBA00022927"/>
    </source>
</evidence>
<dbReference type="Proteomes" id="UP000549394">
    <property type="component" value="Unassembled WGS sequence"/>
</dbReference>
<comment type="subcellular location">
    <subcellularLocation>
        <location evidence="1">Membrane</location>
        <topology evidence="1">Multi-pass membrane protein</topology>
    </subcellularLocation>
</comment>
<comment type="similarity">
    <text evidence="2">Belongs to the TRAM family.</text>
</comment>
<feature type="transmembrane region" description="Helical" evidence="10">
    <location>
        <begin position="197"/>
        <end position="217"/>
    </location>
</feature>
<evidence type="ECO:0000256" key="6">
    <source>
        <dbReference type="ARBA" id="ARBA00022989"/>
    </source>
</evidence>
<evidence type="ECO:0000256" key="2">
    <source>
        <dbReference type="ARBA" id="ARBA00005999"/>
    </source>
</evidence>
<feature type="transmembrane region" description="Helical" evidence="10">
    <location>
        <begin position="92"/>
        <end position="112"/>
    </location>
</feature>
<reference evidence="12 13" key="1">
    <citation type="submission" date="2020-08" db="EMBL/GenBank/DDBJ databases">
        <authorList>
            <person name="Hejnol A."/>
        </authorList>
    </citation>
    <scope>NUCLEOTIDE SEQUENCE [LARGE SCALE GENOMIC DNA]</scope>
</reference>
<evidence type="ECO:0000256" key="7">
    <source>
        <dbReference type="ARBA" id="ARBA00023136"/>
    </source>
</evidence>
<dbReference type="AlphaFoldDB" id="A0A7I8VQ22"/>
<keyword evidence="5" id="KW-0653">Protein transport</keyword>
<feature type="domain" description="TLC" evidence="11">
    <location>
        <begin position="16"/>
        <end position="227"/>
    </location>
</feature>
<feature type="transmembrane region" description="Helical" evidence="10">
    <location>
        <begin position="118"/>
        <end position="141"/>
    </location>
</feature>
<dbReference type="InterPro" id="IPR006634">
    <property type="entry name" value="TLC-dom"/>
</dbReference>
<sequence length="274" mass="31303">MNKINRKLHLSKTKHSKFNESGQLFFFYIGSVVWGLDILIREKWIMNLPSFWNEYPHTNMALQTKFFVIIQLAYWLHNFPELYLQKVKKDEMVAKCIHPTLYLVFIIGGYVLNLSRLLIALIILHYVAELCFHLARLLYLIGKETVANSVFTVWNIVFIAARLATVTLSVLTLWFGMGATSKGMIDLKKGDFNTTLVRAHSLLAVGLLQGWLMWNFINFHLKRRRKDGSSTDGHGYVSSTTSAKATPSPKNKAQRRTGKAEGTVNGVKNSKKNH</sequence>
<organism evidence="12 13">
    <name type="scientific">Dimorphilus gyrociliatus</name>
    <dbReference type="NCBI Taxonomy" id="2664684"/>
    <lineage>
        <taxon>Eukaryota</taxon>
        <taxon>Metazoa</taxon>
        <taxon>Spiralia</taxon>
        <taxon>Lophotrochozoa</taxon>
        <taxon>Annelida</taxon>
        <taxon>Polychaeta</taxon>
        <taxon>Polychaeta incertae sedis</taxon>
        <taxon>Dinophilidae</taxon>
        <taxon>Dimorphilus</taxon>
    </lineage>
</organism>
<comment type="caution">
    <text evidence="12">The sequence shown here is derived from an EMBL/GenBank/DDBJ whole genome shotgun (WGS) entry which is preliminary data.</text>
</comment>
<dbReference type="PROSITE" id="PS50922">
    <property type="entry name" value="TLC"/>
    <property type="match status" value="1"/>
</dbReference>
<accession>A0A7I8VQ22</accession>
<proteinExistence type="inferred from homology"/>
<dbReference type="PANTHER" id="PTHR12371:SF11">
    <property type="entry name" value="TRANSLOCATING CHAIN-ASSOCIATED MEMBRANE PROTEIN"/>
    <property type="match status" value="1"/>
</dbReference>
<keyword evidence="3" id="KW-0813">Transport</keyword>
<dbReference type="InterPro" id="IPR016447">
    <property type="entry name" value="Translocation_assoc_membrane"/>
</dbReference>
<keyword evidence="4 8" id="KW-0812">Transmembrane</keyword>
<dbReference type="PANTHER" id="PTHR12371">
    <property type="entry name" value="TRANSLOCATION ASSOCIATED MEMBRANE PROTEIN"/>
    <property type="match status" value="1"/>
</dbReference>
<dbReference type="GO" id="GO:0006616">
    <property type="term" value="P:SRP-dependent cotranslational protein targeting to membrane, translocation"/>
    <property type="evidence" value="ECO:0007669"/>
    <property type="project" value="InterPro"/>
</dbReference>
<evidence type="ECO:0000313" key="12">
    <source>
        <dbReference type="EMBL" id="CAD5117845.1"/>
    </source>
</evidence>
<feature type="transmembrane region" description="Helical" evidence="10">
    <location>
        <begin position="60"/>
        <end position="80"/>
    </location>
</feature>
<evidence type="ECO:0000256" key="9">
    <source>
        <dbReference type="SAM" id="MobiDB-lite"/>
    </source>
</evidence>
<feature type="transmembrane region" description="Helical" evidence="10">
    <location>
        <begin position="21"/>
        <end position="40"/>
    </location>
</feature>
<evidence type="ECO:0000256" key="1">
    <source>
        <dbReference type="ARBA" id="ARBA00004141"/>
    </source>
</evidence>
<protein>
    <submittedName>
        <fullName evidence="12">DgyrCDS6591</fullName>
    </submittedName>
</protein>
<gene>
    <name evidence="12" type="ORF">DGYR_LOCUS6329</name>
</gene>
<keyword evidence="7 8" id="KW-0472">Membrane</keyword>
<feature type="transmembrane region" description="Helical" evidence="10">
    <location>
        <begin position="153"/>
        <end position="177"/>
    </location>
</feature>
<evidence type="ECO:0000313" key="13">
    <source>
        <dbReference type="Proteomes" id="UP000549394"/>
    </source>
</evidence>
<evidence type="ECO:0000256" key="8">
    <source>
        <dbReference type="PROSITE-ProRule" id="PRU00205"/>
    </source>
</evidence>
<evidence type="ECO:0000256" key="10">
    <source>
        <dbReference type="SAM" id="Phobius"/>
    </source>
</evidence>
<keyword evidence="13" id="KW-1185">Reference proteome</keyword>
<dbReference type="Pfam" id="PF03798">
    <property type="entry name" value="TRAM_LAG1_CLN8"/>
    <property type="match status" value="1"/>
</dbReference>